<accession>A0A0B8T1N9</accession>
<keyword evidence="2" id="KW-1185">Reference proteome</keyword>
<evidence type="ECO:0000313" key="2">
    <source>
        <dbReference type="Proteomes" id="UP000031802"/>
    </source>
</evidence>
<organism evidence="1 2">
    <name type="scientific">Sphingobacterium deserti</name>
    <dbReference type="NCBI Taxonomy" id="1229276"/>
    <lineage>
        <taxon>Bacteria</taxon>
        <taxon>Pseudomonadati</taxon>
        <taxon>Bacteroidota</taxon>
        <taxon>Sphingobacteriia</taxon>
        <taxon>Sphingobacteriales</taxon>
        <taxon>Sphingobacteriaceae</taxon>
        <taxon>Sphingobacterium</taxon>
    </lineage>
</organism>
<dbReference type="AlphaFoldDB" id="A0A0B8T1N9"/>
<reference evidence="1 2" key="2">
    <citation type="journal article" date="2015" name="PLoS ONE">
        <title>Whole-Genome Optical Mapping and Finished Genome Sequence of Sphingobacterium deserti sp. nov., a New Species Isolated from the Western Desert of China.</title>
        <authorList>
            <person name="Teng C."/>
            <person name="Zhou Z."/>
            <person name="Molnar I."/>
            <person name="Li X."/>
            <person name="Tang R."/>
            <person name="Chen M."/>
            <person name="Wang L."/>
            <person name="Su S."/>
            <person name="Zhang W."/>
            <person name="Lin M."/>
        </authorList>
    </citation>
    <scope>NUCLEOTIDE SEQUENCE [LARGE SCALE GENOMIC DNA]</scope>
    <source>
        <strain evidence="2">ACCC05744</strain>
    </source>
</reference>
<gene>
    <name evidence="1" type="ORF">DI53_3628</name>
</gene>
<reference evidence="2" key="1">
    <citation type="submission" date="2014-04" db="EMBL/GenBank/DDBJ databases">
        <title>Whole-Genome optical mapping and complete genome sequence of Sphingobacterium deserti sp. nov., a new spaces isolated from desert in the west of China.</title>
        <authorList>
            <person name="Teng C."/>
            <person name="Zhou Z."/>
            <person name="Li X."/>
            <person name="Chen M."/>
            <person name="Lin M."/>
            <person name="Wang L."/>
            <person name="Su S."/>
            <person name="Zhang C."/>
            <person name="Zhang W."/>
        </authorList>
    </citation>
    <scope>NUCLEOTIDE SEQUENCE [LARGE SCALE GENOMIC DNA]</scope>
    <source>
        <strain evidence="2">ACCC05744</strain>
    </source>
</reference>
<name>A0A0B8T1N9_9SPHI</name>
<dbReference type="EMBL" id="JJMU01000066">
    <property type="protein sequence ID" value="KGE12588.1"/>
    <property type="molecule type" value="Genomic_DNA"/>
</dbReference>
<proteinExistence type="predicted"/>
<dbReference type="PATRIC" id="fig|1229276.3.peg.3746"/>
<evidence type="ECO:0000313" key="1">
    <source>
        <dbReference type="EMBL" id="KGE12588.1"/>
    </source>
</evidence>
<dbReference type="Proteomes" id="UP000031802">
    <property type="component" value="Unassembled WGS sequence"/>
</dbReference>
<comment type="caution">
    <text evidence="1">The sequence shown here is derived from an EMBL/GenBank/DDBJ whole genome shotgun (WGS) entry which is preliminary data.</text>
</comment>
<sequence length="51" mass="6074">MHFFDVNQHELHTRASSYYFARSKAIAALKKAFEKRKLSPHYLSVLFLIDF</sequence>
<protein>
    <submittedName>
        <fullName evidence="1">Uncharacterized protein</fullName>
    </submittedName>
</protein>